<evidence type="ECO:0000313" key="1">
    <source>
        <dbReference type="EMBL" id="GEQ86726.1"/>
    </source>
</evidence>
<accession>A0A5J4G250</accession>
<organism evidence="1 2">
    <name type="scientific">Patiriisocius marinistellae</name>
    <dbReference type="NCBI Taxonomy" id="2494560"/>
    <lineage>
        <taxon>Bacteria</taxon>
        <taxon>Pseudomonadati</taxon>
        <taxon>Bacteroidota</taxon>
        <taxon>Flavobacteriia</taxon>
        <taxon>Flavobacteriales</taxon>
        <taxon>Flavobacteriaceae</taxon>
        <taxon>Patiriisocius</taxon>
    </lineage>
</organism>
<evidence type="ECO:0000313" key="2">
    <source>
        <dbReference type="Proteomes" id="UP000326994"/>
    </source>
</evidence>
<comment type="caution">
    <text evidence="1">The sequence shown here is derived from an EMBL/GenBank/DDBJ whole genome shotgun (WGS) entry which is preliminary data.</text>
</comment>
<protein>
    <submittedName>
        <fullName evidence="1">Uncharacterized protein</fullName>
    </submittedName>
</protein>
<proteinExistence type="predicted"/>
<keyword evidence="2" id="KW-1185">Reference proteome</keyword>
<dbReference type="Proteomes" id="UP000326994">
    <property type="component" value="Unassembled WGS sequence"/>
</dbReference>
<reference evidence="1 2" key="1">
    <citation type="submission" date="2019-08" db="EMBL/GenBank/DDBJ databases">
        <title>Ulvibacter marinistellae sp. nov., isolated from a starfish, Patiria pectinifera.</title>
        <authorList>
            <person name="Kawano K."/>
            <person name="Ushijima N."/>
            <person name="Kihara M."/>
            <person name="Itoh H."/>
        </authorList>
    </citation>
    <scope>NUCLEOTIDE SEQUENCE [LARGE SCALE GENOMIC DNA]</scope>
    <source>
        <strain evidence="1 2">KK4</strain>
    </source>
</reference>
<name>A0A5J4G250_9FLAO</name>
<dbReference type="EMBL" id="BKCF01000004">
    <property type="protein sequence ID" value="GEQ86726.1"/>
    <property type="molecule type" value="Genomic_DNA"/>
</dbReference>
<gene>
    <name evidence="1" type="ORF">ULMS_22340</name>
</gene>
<dbReference type="OrthoDB" id="1445783at2"/>
<dbReference type="AlphaFoldDB" id="A0A5J4G250"/>
<dbReference type="RefSeq" id="WP_151894649.1">
    <property type="nucleotide sequence ID" value="NZ_BKCF01000004.1"/>
</dbReference>
<sequence length="79" mass="9249">MSQRIKMIWDFKGPNASKIASHHVIHLNEFAITESLENTICDVEKLSDVHHIAYMVIDEENMQDLRARLKPNRGQLYKE</sequence>